<sequence length="69" mass="8105">MPPAPAGLGSVIMRRGFLAQWRLRFCYSLIISPVYWYYPGRAHMAPKLRVFIDYFCHKAILPSQQSHHR</sequence>
<name>A0A2C9P868_SALET</name>
<organism evidence="1 2">
    <name type="scientific">Salmonella enterica subsp. enterica serovar Macclesfield str. S-1643</name>
    <dbReference type="NCBI Taxonomy" id="1242107"/>
    <lineage>
        <taxon>Bacteria</taxon>
        <taxon>Pseudomonadati</taxon>
        <taxon>Pseudomonadota</taxon>
        <taxon>Gammaproteobacteria</taxon>
        <taxon>Enterobacterales</taxon>
        <taxon>Enterobacteriaceae</taxon>
        <taxon>Salmonella</taxon>
    </lineage>
</organism>
<dbReference type="AlphaFoldDB" id="A0A2C9P868"/>
<gene>
    <name evidence="1" type="ORF">LFZ25_20055</name>
</gene>
<evidence type="ECO:0000313" key="1">
    <source>
        <dbReference type="EMBL" id="ASG19031.1"/>
    </source>
</evidence>
<evidence type="ECO:0000313" key="2">
    <source>
        <dbReference type="Proteomes" id="UP000197157"/>
    </source>
</evidence>
<proteinExistence type="predicted"/>
<reference evidence="1 2" key="1">
    <citation type="submission" date="2017-06" db="EMBL/GenBank/DDBJ databases">
        <title>Salmonella reference genomes for public health.</title>
        <authorList>
            <person name="Robertson J."/>
            <person name="Yoshida C."/>
            <person name="Gurnik S."/>
            <person name="Nash J."/>
        </authorList>
    </citation>
    <scope>NUCLEOTIDE SEQUENCE [LARGE SCALE GENOMIC DNA]</scope>
    <source>
        <strain evidence="1 2">S-1643</strain>
    </source>
</reference>
<dbReference type="Proteomes" id="UP000197157">
    <property type="component" value="Chromosome"/>
</dbReference>
<accession>A0A2C9P868</accession>
<protein>
    <submittedName>
        <fullName evidence="1">Uncharacterized protein</fullName>
    </submittedName>
</protein>
<dbReference type="EMBL" id="CP022117">
    <property type="protein sequence ID" value="ASG19031.1"/>
    <property type="molecule type" value="Genomic_DNA"/>
</dbReference>